<accession>A0A6V7QJN2</accession>
<sequence>MCKMTILPLVIFVFFLIFLSRPFDRPRFPPQSAAISLYFLLHLLPFFSCTLAALDFDDSMEEIEMGVDGEFNMASWKAVRLWGATHWVMRRAPGLCAEGLTSMHVAM</sequence>
<name>A0A6V7QJN2_ANACO</name>
<keyword evidence="1" id="KW-1133">Transmembrane helix</keyword>
<keyword evidence="1" id="KW-0472">Membrane</keyword>
<proteinExistence type="predicted"/>
<reference evidence="2" key="1">
    <citation type="submission" date="2020-07" db="EMBL/GenBank/DDBJ databases">
        <authorList>
            <person name="Lin J."/>
        </authorList>
    </citation>
    <scope>NUCLEOTIDE SEQUENCE</scope>
</reference>
<dbReference type="AlphaFoldDB" id="A0A6V7QJN2"/>
<keyword evidence="1" id="KW-0812">Transmembrane</keyword>
<dbReference type="EMBL" id="LR862136">
    <property type="protein sequence ID" value="CAD1843035.1"/>
    <property type="molecule type" value="Genomic_DNA"/>
</dbReference>
<protein>
    <submittedName>
        <fullName evidence="2">Uncharacterized protein</fullName>
    </submittedName>
</protein>
<evidence type="ECO:0000313" key="2">
    <source>
        <dbReference type="EMBL" id="CAD1843035.1"/>
    </source>
</evidence>
<gene>
    <name evidence="2" type="ORF">CB5_LOCUS26246</name>
</gene>
<evidence type="ECO:0000256" key="1">
    <source>
        <dbReference type="SAM" id="Phobius"/>
    </source>
</evidence>
<organism evidence="2">
    <name type="scientific">Ananas comosus var. bracteatus</name>
    <name type="common">red pineapple</name>
    <dbReference type="NCBI Taxonomy" id="296719"/>
    <lineage>
        <taxon>Eukaryota</taxon>
        <taxon>Viridiplantae</taxon>
        <taxon>Streptophyta</taxon>
        <taxon>Embryophyta</taxon>
        <taxon>Tracheophyta</taxon>
        <taxon>Spermatophyta</taxon>
        <taxon>Magnoliopsida</taxon>
        <taxon>Liliopsida</taxon>
        <taxon>Poales</taxon>
        <taxon>Bromeliaceae</taxon>
        <taxon>Bromelioideae</taxon>
        <taxon>Ananas</taxon>
    </lineage>
</organism>
<feature type="transmembrane region" description="Helical" evidence="1">
    <location>
        <begin position="32"/>
        <end position="54"/>
    </location>
</feature>